<dbReference type="OrthoDB" id="5346818at2759"/>
<proteinExistence type="predicted"/>
<accession>A0A1E3PX78</accession>
<organism evidence="3 4">
    <name type="scientific">Lipomyces starkeyi NRRL Y-11557</name>
    <dbReference type="NCBI Taxonomy" id="675824"/>
    <lineage>
        <taxon>Eukaryota</taxon>
        <taxon>Fungi</taxon>
        <taxon>Dikarya</taxon>
        <taxon>Ascomycota</taxon>
        <taxon>Saccharomycotina</taxon>
        <taxon>Lipomycetes</taxon>
        <taxon>Lipomycetales</taxon>
        <taxon>Lipomycetaceae</taxon>
        <taxon>Lipomyces</taxon>
    </lineage>
</organism>
<keyword evidence="4" id="KW-1185">Reference proteome</keyword>
<name>A0A1E3PX78_LIPST</name>
<dbReference type="PANTHER" id="PTHR46929">
    <property type="entry name" value="EXPRESSED PROTEIN"/>
    <property type="match status" value="1"/>
</dbReference>
<dbReference type="Proteomes" id="UP000094385">
    <property type="component" value="Unassembled WGS sequence"/>
</dbReference>
<dbReference type="Pfam" id="PF12776">
    <property type="entry name" value="Myb_DNA-bind_3"/>
    <property type="match status" value="1"/>
</dbReference>
<feature type="region of interest" description="Disordered" evidence="1">
    <location>
        <begin position="148"/>
        <end position="177"/>
    </location>
</feature>
<dbReference type="AlphaFoldDB" id="A0A1E3PX78"/>
<dbReference type="PANTHER" id="PTHR46929:SF3">
    <property type="entry name" value="MYB_SANT-LIKE DOMAIN-CONTAINING PROTEIN"/>
    <property type="match status" value="1"/>
</dbReference>
<evidence type="ECO:0000313" key="3">
    <source>
        <dbReference type="EMBL" id="ODQ69427.1"/>
    </source>
</evidence>
<evidence type="ECO:0000313" key="4">
    <source>
        <dbReference type="Proteomes" id="UP000094385"/>
    </source>
</evidence>
<sequence>MHEVLLEKLYEHFRLGKQTDGGGFKADAWTQAVEAVRRAYKGDGVVEESSCRNKWFKETWKNWKILAGTSGFGWDEEEELFKADKGVWDGLAKTYKNIRWHKNNVLHFRDILREILDGAQATGQRALSVYSNSPATPNVDLALAERQGYSSQSQSKSFDRNWSDNEDDTKRPHKRQKVDIANAVTSMVEELRRSREAKQYQKTVQETAVDILYRDYETRLDTGAFVEAVNVLESESKARIFTRLKADEKRDRWLEVAIGTEIFSQYQAEEM</sequence>
<evidence type="ECO:0000256" key="1">
    <source>
        <dbReference type="SAM" id="MobiDB-lite"/>
    </source>
</evidence>
<dbReference type="EMBL" id="KV454303">
    <property type="protein sequence ID" value="ODQ69427.1"/>
    <property type="molecule type" value="Genomic_DNA"/>
</dbReference>
<dbReference type="InterPro" id="IPR024752">
    <property type="entry name" value="Myb/SANT-like_dom"/>
</dbReference>
<protein>
    <recommendedName>
        <fullName evidence="2">Myb/SANT-like domain-containing protein</fullName>
    </recommendedName>
</protein>
<dbReference type="STRING" id="675824.A0A1E3PX78"/>
<reference evidence="3 4" key="1">
    <citation type="journal article" date="2016" name="Proc. Natl. Acad. Sci. U.S.A.">
        <title>Comparative genomics of biotechnologically important yeasts.</title>
        <authorList>
            <person name="Riley R."/>
            <person name="Haridas S."/>
            <person name="Wolfe K.H."/>
            <person name="Lopes M.R."/>
            <person name="Hittinger C.T."/>
            <person name="Goeker M."/>
            <person name="Salamov A.A."/>
            <person name="Wisecaver J.H."/>
            <person name="Long T.M."/>
            <person name="Calvey C.H."/>
            <person name="Aerts A.L."/>
            <person name="Barry K.W."/>
            <person name="Choi C."/>
            <person name="Clum A."/>
            <person name="Coughlan A.Y."/>
            <person name="Deshpande S."/>
            <person name="Douglass A.P."/>
            <person name="Hanson S.J."/>
            <person name="Klenk H.-P."/>
            <person name="LaButti K.M."/>
            <person name="Lapidus A."/>
            <person name="Lindquist E.A."/>
            <person name="Lipzen A.M."/>
            <person name="Meier-Kolthoff J.P."/>
            <person name="Ohm R.A."/>
            <person name="Otillar R.P."/>
            <person name="Pangilinan J.L."/>
            <person name="Peng Y."/>
            <person name="Rokas A."/>
            <person name="Rosa C.A."/>
            <person name="Scheuner C."/>
            <person name="Sibirny A.A."/>
            <person name="Slot J.C."/>
            <person name="Stielow J.B."/>
            <person name="Sun H."/>
            <person name="Kurtzman C.P."/>
            <person name="Blackwell M."/>
            <person name="Grigoriev I.V."/>
            <person name="Jeffries T.W."/>
        </authorList>
    </citation>
    <scope>NUCLEOTIDE SEQUENCE [LARGE SCALE GENOMIC DNA]</scope>
    <source>
        <strain evidence="3 4">NRRL Y-11557</strain>
    </source>
</reference>
<feature type="domain" description="Myb/SANT-like" evidence="2">
    <location>
        <begin position="1"/>
        <end position="89"/>
    </location>
</feature>
<gene>
    <name evidence="3" type="ORF">LIPSTDRAFT_113893</name>
</gene>
<evidence type="ECO:0000259" key="2">
    <source>
        <dbReference type="Pfam" id="PF12776"/>
    </source>
</evidence>